<evidence type="ECO:0008006" key="4">
    <source>
        <dbReference type="Google" id="ProtNLM"/>
    </source>
</evidence>
<dbReference type="InterPro" id="IPR012341">
    <property type="entry name" value="6hp_glycosidase-like_sf"/>
</dbReference>
<protein>
    <recommendedName>
        <fullName evidence="4">Glycosyl hydrolase 36 catalytic domain-containing protein</fullName>
    </recommendedName>
</protein>
<name>A0A6B9ZEI7_9BACT</name>
<feature type="chain" id="PRO_5025433224" description="Glycosyl hydrolase 36 catalytic domain-containing protein" evidence="1">
    <location>
        <begin position="24"/>
        <end position="436"/>
    </location>
</feature>
<accession>A0A6B9ZEI7</accession>
<evidence type="ECO:0000313" key="2">
    <source>
        <dbReference type="EMBL" id="QHS58953.1"/>
    </source>
</evidence>
<dbReference type="GO" id="GO:0005975">
    <property type="term" value="P:carbohydrate metabolic process"/>
    <property type="evidence" value="ECO:0007669"/>
    <property type="project" value="InterPro"/>
</dbReference>
<dbReference type="KEGG" id="chih:GWR21_04880"/>
<dbReference type="SUPFAM" id="SSF48208">
    <property type="entry name" value="Six-hairpin glycosidases"/>
    <property type="match status" value="1"/>
</dbReference>
<keyword evidence="3" id="KW-1185">Reference proteome</keyword>
<proteinExistence type="predicted"/>
<dbReference type="EMBL" id="CP048113">
    <property type="protein sequence ID" value="QHS58953.1"/>
    <property type="molecule type" value="Genomic_DNA"/>
</dbReference>
<evidence type="ECO:0000313" key="3">
    <source>
        <dbReference type="Proteomes" id="UP000476411"/>
    </source>
</evidence>
<dbReference type="Gene3D" id="1.50.10.10">
    <property type="match status" value="1"/>
</dbReference>
<feature type="signal peptide" evidence="1">
    <location>
        <begin position="1"/>
        <end position="23"/>
    </location>
</feature>
<dbReference type="AlphaFoldDB" id="A0A6B9ZEI7"/>
<dbReference type="RefSeq" id="WP_162330656.1">
    <property type="nucleotide sequence ID" value="NZ_CP048113.1"/>
</dbReference>
<gene>
    <name evidence="2" type="ORF">GWR21_04880</name>
</gene>
<reference evidence="2 3" key="1">
    <citation type="submission" date="2020-01" db="EMBL/GenBank/DDBJ databases">
        <title>Complete genome sequence of Chitinophaga sp. H33E-04 isolated from quinoa roots.</title>
        <authorList>
            <person name="Weon H.-Y."/>
            <person name="Lee S.A."/>
        </authorList>
    </citation>
    <scope>NUCLEOTIDE SEQUENCE [LARGE SCALE GENOMIC DNA]</scope>
    <source>
        <strain evidence="2 3">H33E-04</strain>
    </source>
</reference>
<dbReference type="Proteomes" id="UP000476411">
    <property type="component" value="Chromosome"/>
</dbReference>
<dbReference type="InterPro" id="IPR008928">
    <property type="entry name" value="6-hairpin_glycosidase_sf"/>
</dbReference>
<keyword evidence="1" id="KW-0732">Signal</keyword>
<evidence type="ECO:0000256" key="1">
    <source>
        <dbReference type="SAM" id="SignalP"/>
    </source>
</evidence>
<sequence length="436" mass="48873">MRIRLTYLLIALSTLAFHAPASAQKTTKKGLSLTILHDTRLDTIQARSLRLLTGFTAGTSYGEVWIRDLNTFIKGSLKTHPKEEVKSMLLLFLKMQGDGGDIVDGMIDKKKMGTGAGYEYRYADLAPEWAAHKNTVETDQESSLLQAVRKYIDVTGDRGILEEEIGGKKVIRRLEEALLYILNDRWEEKYGLVKGATTVDWGDVQPETGWGVRINDKTKWAIDVYDNAMYVMAIHDFLAIKPAAYHTQKDWAATAAEIKKNVRKYLWKADVQKYIPHLYLDGSPFPASFNENALLYTGGSACAILAGFNTPKEIAAINQQMVAAAAKEKHATIGITVYPPYPAELFPNMHPYVYQNGGDWTWFGGRMIQALIENGMVKEAVAELQPIIERTLANKGFYEWYDVRTGAPKGSGDFRGEAGVLYDAIVMLREWAEKNK</sequence>
<organism evidence="2 3">
    <name type="scientific">Chitinophaga agri</name>
    <dbReference type="NCBI Taxonomy" id="2703787"/>
    <lineage>
        <taxon>Bacteria</taxon>
        <taxon>Pseudomonadati</taxon>
        <taxon>Bacteroidota</taxon>
        <taxon>Chitinophagia</taxon>
        <taxon>Chitinophagales</taxon>
        <taxon>Chitinophagaceae</taxon>
        <taxon>Chitinophaga</taxon>
    </lineage>
</organism>